<dbReference type="InterPro" id="IPR023214">
    <property type="entry name" value="HAD_sf"/>
</dbReference>
<dbReference type="Gene3D" id="3.40.50.1000">
    <property type="entry name" value="HAD superfamily/HAD-like"/>
    <property type="match status" value="1"/>
</dbReference>
<dbReference type="PANTHER" id="PTHR43611">
    <property type="entry name" value="ALPHA-D-GLUCOSE 1-PHOSPHATE PHOSPHATASE"/>
    <property type="match status" value="1"/>
</dbReference>
<dbReference type="InterPro" id="IPR006439">
    <property type="entry name" value="HAD-SF_hydro_IA"/>
</dbReference>
<sequence length="133" mass="15249">MDAFLDYWFTSEHVIDAPLVAFIQQLRQQGVPCYLATQQEKYRTAYILEQMGFVREFDGMFSSAYLGTLKKDVAFFQQILAALPDLAPAEVLFWDDTPLNVAVARQAGIQAEVYTDFAHFQQTLLNYELSLNH</sequence>
<organism evidence="1 2">
    <name type="scientific">Dictyobacter kobayashii</name>
    <dbReference type="NCBI Taxonomy" id="2014872"/>
    <lineage>
        <taxon>Bacteria</taxon>
        <taxon>Bacillati</taxon>
        <taxon>Chloroflexota</taxon>
        <taxon>Ktedonobacteria</taxon>
        <taxon>Ktedonobacterales</taxon>
        <taxon>Dictyobacteraceae</taxon>
        <taxon>Dictyobacter</taxon>
    </lineage>
</organism>
<evidence type="ECO:0008006" key="3">
    <source>
        <dbReference type="Google" id="ProtNLM"/>
    </source>
</evidence>
<dbReference type="Pfam" id="PF00702">
    <property type="entry name" value="Hydrolase"/>
    <property type="match status" value="1"/>
</dbReference>
<dbReference type="NCBIfam" id="TIGR01509">
    <property type="entry name" value="HAD-SF-IA-v3"/>
    <property type="match status" value="1"/>
</dbReference>
<dbReference type="EMBL" id="BIFS01000001">
    <property type="protein sequence ID" value="GCE18870.1"/>
    <property type="molecule type" value="Genomic_DNA"/>
</dbReference>
<name>A0A402AII4_9CHLR</name>
<proteinExistence type="predicted"/>
<comment type="caution">
    <text evidence="1">The sequence shown here is derived from an EMBL/GenBank/DDBJ whole genome shotgun (WGS) entry which is preliminary data.</text>
</comment>
<dbReference type="AlphaFoldDB" id="A0A402AII4"/>
<dbReference type="RefSeq" id="WP_161977338.1">
    <property type="nucleotide sequence ID" value="NZ_BIFS01000001.1"/>
</dbReference>
<evidence type="ECO:0000313" key="2">
    <source>
        <dbReference type="Proteomes" id="UP000287188"/>
    </source>
</evidence>
<dbReference type="SUPFAM" id="SSF56784">
    <property type="entry name" value="HAD-like"/>
    <property type="match status" value="1"/>
</dbReference>
<gene>
    <name evidence="1" type="ORF">KDK_26700</name>
</gene>
<reference evidence="2" key="1">
    <citation type="submission" date="2018-12" db="EMBL/GenBank/DDBJ databases">
        <title>Tengunoibacter tsumagoiensis gen. nov., sp. nov., Dictyobacter kobayashii sp. nov., D. alpinus sp. nov., and D. joshuensis sp. nov. and description of Dictyobacteraceae fam. nov. within the order Ktedonobacterales isolated from Tengu-no-mugimeshi.</title>
        <authorList>
            <person name="Wang C.M."/>
            <person name="Zheng Y."/>
            <person name="Sakai Y."/>
            <person name="Toyoda A."/>
            <person name="Minakuchi Y."/>
            <person name="Abe K."/>
            <person name="Yokota A."/>
            <person name="Yabe S."/>
        </authorList>
    </citation>
    <scope>NUCLEOTIDE SEQUENCE [LARGE SCALE GENOMIC DNA]</scope>
    <source>
        <strain evidence="2">Uno11</strain>
    </source>
</reference>
<dbReference type="PANTHER" id="PTHR43611:SF3">
    <property type="entry name" value="FLAVIN MONONUCLEOTIDE HYDROLASE 1, CHLOROPLATIC"/>
    <property type="match status" value="1"/>
</dbReference>
<dbReference type="InterPro" id="IPR036412">
    <property type="entry name" value="HAD-like_sf"/>
</dbReference>
<protein>
    <recommendedName>
        <fullName evidence="3">Haloacid dehalogenase</fullName>
    </recommendedName>
</protein>
<evidence type="ECO:0000313" key="1">
    <source>
        <dbReference type="EMBL" id="GCE18870.1"/>
    </source>
</evidence>
<keyword evidence="2" id="KW-1185">Reference proteome</keyword>
<dbReference type="Proteomes" id="UP000287188">
    <property type="component" value="Unassembled WGS sequence"/>
</dbReference>
<accession>A0A402AII4</accession>